<name>A0A1M6QTQ6_9FIRM</name>
<dbReference type="PANTHER" id="PTHR47053:SF1">
    <property type="entry name" value="MUREIN DD-ENDOPEPTIDASE MEPH-RELATED"/>
    <property type="match status" value="1"/>
</dbReference>
<accession>A0A1M6QTQ6</accession>
<dbReference type="InterPro" id="IPR051202">
    <property type="entry name" value="Peptidase_C40"/>
</dbReference>
<keyword evidence="6" id="KW-1133">Transmembrane helix</keyword>
<dbReference type="InterPro" id="IPR038765">
    <property type="entry name" value="Papain-like_cys_pep_sf"/>
</dbReference>
<dbReference type="GO" id="GO:0006508">
    <property type="term" value="P:proteolysis"/>
    <property type="evidence" value="ECO:0007669"/>
    <property type="project" value="UniProtKB-KW"/>
</dbReference>
<dbReference type="InterPro" id="IPR000064">
    <property type="entry name" value="NLP_P60_dom"/>
</dbReference>
<feature type="compositionally biased region" description="Basic and acidic residues" evidence="5">
    <location>
        <begin position="1"/>
        <end position="65"/>
    </location>
</feature>
<protein>
    <submittedName>
        <fullName evidence="8">NlpC/P60 family protein</fullName>
    </submittedName>
</protein>
<keyword evidence="6" id="KW-0472">Membrane</keyword>
<dbReference type="RefSeq" id="WP_073110988.1">
    <property type="nucleotide sequence ID" value="NZ_FQZY01000037.1"/>
</dbReference>
<feature type="transmembrane region" description="Helical" evidence="6">
    <location>
        <begin position="408"/>
        <end position="426"/>
    </location>
</feature>
<evidence type="ECO:0000256" key="6">
    <source>
        <dbReference type="SAM" id="Phobius"/>
    </source>
</evidence>
<keyword evidence="6" id="KW-0812">Transmembrane</keyword>
<feature type="compositionally biased region" description="Basic and acidic residues" evidence="5">
    <location>
        <begin position="201"/>
        <end position="220"/>
    </location>
</feature>
<dbReference type="Pfam" id="PF00877">
    <property type="entry name" value="NLPC_P60"/>
    <property type="match status" value="1"/>
</dbReference>
<dbReference type="AlphaFoldDB" id="A0A1M6QTQ6"/>
<dbReference type="SUPFAM" id="SSF54001">
    <property type="entry name" value="Cysteine proteinases"/>
    <property type="match status" value="1"/>
</dbReference>
<evidence type="ECO:0000313" key="9">
    <source>
        <dbReference type="Proteomes" id="UP000184301"/>
    </source>
</evidence>
<evidence type="ECO:0000256" key="3">
    <source>
        <dbReference type="ARBA" id="ARBA00022801"/>
    </source>
</evidence>
<keyword evidence="2" id="KW-0645">Protease</keyword>
<proteinExistence type="inferred from homology"/>
<feature type="compositionally biased region" description="Basic residues" evidence="5">
    <location>
        <begin position="188"/>
        <end position="200"/>
    </location>
</feature>
<keyword evidence="9" id="KW-1185">Reference proteome</keyword>
<evidence type="ECO:0000256" key="2">
    <source>
        <dbReference type="ARBA" id="ARBA00022670"/>
    </source>
</evidence>
<keyword evidence="3" id="KW-0378">Hydrolase</keyword>
<reference evidence="8 9" key="1">
    <citation type="submission" date="2016-11" db="EMBL/GenBank/DDBJ databases">
        <authorList>
            <person name="Jaros S."/>
            <person name="Januszkiewicz K."/>
            <person name="Wedrychowicz H."/>
        </authorList>
    </citation>
    <scope>NUCLEOTIDE SEQUENCE [LARGE SCALE GENOMIC DNA]</scope>
    <source>
        <strain evidence="8 9">DSM 15480</strain>
    </source>
</reference>
<dbReference type="NCBIfam" id="NF045974">
    <property type="entry name" value="conju_CD1108"/>
    <property type="match status" value="1"/>
</dbReference>
<organism evidence="8 9">
    <name type="scientific">Hespellia stercorisuis DSM 15480</name>
    <dbReference type="NCBI Taxonomy" id="1121950"/>
    <lineage>
        <taxon>Bacteria</taxon>
        <taxon>Bacillati</taxon>
        <taxon>Bacillota</taxon>
        <taxon>Clostridia</taxon>
        <taxon>Lachnospirales</taxon>
        <taxon>Lachnospiraceae</taxon>
        <taxon>Hespellia</taxon>
    </lineage>
</organism>
<evidence type="ECO:0000256" key="1">
    <source>
        <dbReference type="ARBA" id="ARBA00007074"/>
    </source>
</evidence>
<keyword evidence="4" id="KW-0788">Thiol protease</keyword>
<dbReference type="CDD" id="cd14667">
    <property type="entry name" value="3D_containing_proteins"/>
    <property type="match status" value="1"/>
</dbReference>
<dbReference type="EMBL" id="FQZY01000037">
    <property type="protein sequence ID" value="SHK23545.1"/>
    <property type="molecule type" value="Genomic_DNA"/>
</dbReference>
<dbReference type="Gene3D" id="3.90.1720.10">
    <property type="entry name" value="endopeptidase domain like (from Nostoc punctiforme)"/>
    <property type="match status" value="1"/>
</dbReference>
<dbReference type="PANTHER" id="PTHR47053">
    <property type="entry name" value="MUREIN DD-ENDOPEPTIDASE MEPH-RELATED"/>
    <property type="match status" value="1"/>
</dbReference>
<dbReference type="Proteomes" id="UP000184301">
    <property type="component" value="Unassembled WGS sequence"/>
</dbReference>
<dbReference type="PROSITE" id="PS51935">
    <property type="entry name" value="NLPC_P60"/>
    <property type="match status" value="1"/>
</dbReference>
<evidence type="ECO:0000313" key="8">
    <source>
        <dbReference type="EMBL" id="SHK23545.1"/>
    </source>
</evidence>
<evidence type="ECO:0000256" key="4">
    <source>
        <dbReference type="ARBA" id="ARBA00022807"/>
    </source>
</evidence>
<evidence type="ECO:0000259" key="7">
    <source>
        <dbReference type="PROSITE" id="PS51935"/>
    </source>
</evidence>
<dbReference type="InterPro" id="IPR059180">
    <property type="entry name" value="3D_YorM"/>
</dbReference>
<gene>
    <name evidence="8" type="ORF">SAMN02745243_02522</name>
</gene>
<feature type="domain" description="NlpC/P60" evidence="7">
    <location>
        <begin position="726"/>
        <end position="851"/>
    </location>
</feature>
<dbReference type="OrthoDB" id="9812962at2"/>
<evidence type="ECO:0000256" key="5">
    <source>
        <dbReference type="SAM" id="MobiDB-lite"/>
    </source>
</evidence>
<sequence>MAGKEYRARDRKVAKMTREGLTEENLRDGTKKSINGKEEIPKIRSPEYTIERERSRVLDASDHVTSKKNRKYQSKVEIGVESEPPVKAASLHSGEKEVRSRRGQVKSELLKSDQGEMPEDVTDAGKRKRQQGKYEELRTLESEVKSEEAMEDGGTSLHQASSRMNGIREHSAGSAKAYTRSAVETAHNRKKKIVQSRSKRKVFEKETQTMEDFREDVEKKVKREQVNQAQKKVRLSFEDEGGGMVKGSGTGFARKAVSGIGGVTSTMLHGKVHEAESDNTALESAHGSELLAEHATRSLRNAQERSRKKYSYSARLNKAEPLSESNRGLKFGEGSATEAVKSATNHTAQTEASKKSRIMRFWQKKRYKEAYVAAKEGKKIKETAKAAESVTVKVRVIAKQIFKRNSSLLIGICVFALLFGILASSLTSCSAGIQGFSTSFVGTTYSSSDEEIYATENAYLALEQALNEQINSIESRQEGYEDYRYQIDEISHNPYHLISYFTTKYGEFSYEHIKDELEEIFREQYGLTTQSQQETVTETKTVRVGESLGQVVTSGYCNCPICCGQWSGGPTASGAMPTASHTIAVDASTPFVPMGTKVVMNGVEYTVEDTGNFTQYGVQFDVYYGDHASASAHGHQTWDAYIADSNGSQEIEVTTTENVNRLNVTLTNHNLDTVLRNRMTDDEIARYELYNYQYGNRDYLFDLNTLPVGGGGGGFGYQIPSEALSDERFANMIHEAEKYLGYPYVWGGASPSTSFDCSGFVCWVINNCGNGWNVGRQTADGIRGSCAQVSPSEAKPGDLIFFERTYETPGASHIGIYVGDGMMIHCGNPIQYASIETAYWQEHFMAFGRLP</sequence>
<dbReference type="STRING" id="1121950.SAMN02745243_02522"/>
<feature type="region of interest" description="Disordered" evidence="5">
    <location>
        <begin position="1"/>
        <end position="220"/>
    </location>
</feature>
<comment type="similarity">
    <text evidence="1">Belongs to the peptidase C40 family.</text>
</comment>
<dbReference type="GO" id="GO:0008234">
    <property type="term" value="F:cysteine-type peptidase activity"/>
    <property type="evidence" value="ECO:0007669"/>
    <property type="project" value="UniProtKB-KW"/>
</dbReference>
<feature type="compositionally biased region" description="Basic and acidic residues" evidence="5">
    <location>
        <begin position="132"/>
        <end position="148"/>
    </location>
</feature>